<sequence length="90" mass="10259">GQEKFHSLAPMYYRNALTAIVVFDVTKYTSFSRAQTWTSARVGTNIHHVFTEIANHVYLEQVQVSSTASSKNIMNINKQQKYGQKNRCAC</sequence>
<evidence type="ECO:0000256" key="1">
    <source>
        <dbReference type="ARBA" id="ARBA00022741"/>
    </source>
</evidence>
<comment type="caution">
    <text evidence="2">The sequence shown here is derived from an EMBL/GenBank/DDBJ whole genome shotgun (WGS) entry which is preliminary data.</text>
</comment>
<dbReference type="EMBL" id="JAEPRC010000721">
    <property type="protein sequence ID" value="KAG2192478.1"/>
    <property type="molecule type" value="Genomic_DNA"/>
</dbReference>
<organism evidence="2 3">
    <name type="scientific">Mucor plumbeus</name>
    <dbReference type="NCBI Taxonomy" id="97098"/>
    <lineage>
        <taxon>Eukaryota</taxon>
        <taxon>Fungi</taxon>
        <taxon>Fungi incertae sedis</taxon>
        <taxon>Mucoromycota</taxon>
        <taxon>Mucoromycotina</taxon>
        <taxon>Mucoromycetes</taxon>
        <taxon>Mucorales</taxon>
        <taxon>Mucorineae</taxon>
        <taxon>Mucoraceae</taxon>
        <taxon>Mucor</taxon>
    </lineage>
</organism>
<proteinExistence type="predicted"/>
<feature type="non-terminal residue" evidence="2">
    <location>
        <position position="1"/>
    </location>
</feature>
<dbReference type="InterPro" id="IPR027417">
    <property type="entry name" value="P-loop_NTPase"/>
</dbReference>
<keyword evidence="1" id="KW-0547">Nucleotide-binding</keyword>
<name>A0A8H7QIX9_9FUNG</name>
<dbReference type="SUPFAM" id="SSF52540">
    <property type="entry name" value="P-loop containing nucleoside triphosphate hydrolases"/>
    <property type="match status" value="1"/>
</dbReference>
<protein>
    <submittedName>
        <fullName evidence="2">Uncharacterized protein</fullName>
    </submittedName>
</protein>
<keyword evidence="3" id="KW-1185">Reference proteome</keyword>
<reference evidence="2" key="1">
    <citation type="submission" date="2020-12" db="EMBL/GenBank/DDBJ databases">
        <title>Metabolic potential, ecology and presence of endohyphal bacteria is reflected in genomic diversity of Mucoromycotina.</title>
        <authorList>
            <person name="Muszewska A."/>
            <person name="Okrasinska A."/>
            <person name="Steczkiewicz K."/>
            <person name="Drgas O."/>
            <person name="Orlowska M."/>
            <person name="Perlinska-Lenart U."/>
            <person name="Aleksandrzak-Piekarczyk T."/>
            <person name="Szatraj K."/>
            <person name="Zielenkiewicz U."/>
            <person name="Pilsyk S."/>
            <person name="Malc E."/>
            <person name="Mieczkowski P."/>
            <person name="Kruszewska J.S."/>
            <person name="Biernat P."/>
            <person name="Pawlowska J."/>
        </authorList>
    </citation>
    <scope>NUCLEOTIDE SEQUENCE</scope>
    <source>
        <strain evidence="2">CBS 226.32</strain>
    </source>
</reference>
<dbReference type="AlphaFoldDB" id="A0A8H7QIX9"/>
<dbReference type="Pfam" id="PF00071">
    <property type="entry name" value="Ras"/>
    <property type="match status" value="1"/>
</dbReference>
<evidence type="ECO:0000313" key="2">
    <source>
        <dbReference type="EMBL" id="KAG2192478.1"/>
    </source>
</evidence>
<dbReference type="GO" id="GO:0005525">
    <property type="term" value="F:GTP binding"/>
    <property type="evidence" value="ECO:0007669"/>
    <property type="project" value="InterPro"/>
</dbReference>
<dbReference type="Proteomes" id="UP000650833">
    <property type="component" value="Unassembled WGS sequence"/>
</dbReference>
<dbReference type="PANTHER" id="PTHR47978">
    <property type="match status" value="1"/>
</dbReference>
<gene>
    <name evidence="2" type="ORF">INT46_002767</name>
</gene>
<dbReference type="Gene3D" id="3.40.50.300">
    <property type="entry name" value="P-loop containing nucleotide triphosphate hydrolases"/>
    <property type="match status" value="1"/>
</dbReference>
<dbReference type="InterPro" id="IPR001806">
    <property type="entry name" value="Small_GTPase"/>
</dbReference>
<dbReference type="PROSITE" id="PS51419">
    <property type="entry name" value="RAB"/>
    <property type="match status" value="1"/>
</dbReference>
<dbReference type="GO" id="GO:0003924">
    <property type="term" value="F:GTPase activity"/>
    <property type="evidence" value="ECO:0007669"/>
    <property type="project" value="InterPro"/>
</dbReference>
<dbReference type="OrthoDB" id="63533at2759"/>
<accession>A0A8H7QIX9</accession>
<evidence type="ECO:0000313" key="3">
    <source>
        <dbReference type="Proteomes" id="UP000650833"/>
    </source>
</evidence>